<comment type="similarity">
    <text evidence="2">Belongs to the major facilitator superfamily. Metabolite:H+ Symporter (MHS) family (TC 2.A.1.6) family.</text>
</comment>
<dbReference type="EMBL" id="VFPH01000001">
    <property type="protein sequence ID" value="TQM43650.1"/>
    <property type="molecule type" value="Genomic_DNA"/>
</dbReference>
<evidence type="ECO:0000313" key="14">
    <source>
        <dbReference type="Proteomes" id="UP000319818"/>
    </source>
</evidence>
<keyword evidence="8 11" id="KW-0472">Membrane</keyword>
<feature type="transmembrane region" description="Helical" evidence="11">
    <location>
        <begin position="239"/>
        <end position="262"/>
    </location>
</feature>
<feature type="transmembrane region" description="Helical" evidence="11">
    <location>
        <begin position="329"/>
        <end position="354"/>
    </location>
</feature>
<dbReference type="RefSeq" id="WP_142097483.1">
    <property type="nucleotide sequence ID" value="NZ_VFPH01000001.1"/>
</dbReference>
<dbReference type="InterPro" id="IPR011701">
    <property type="entry name" value="MFS"/>
</dbReference>
<comment type="caution">
    <text evidence="13">The sequence shown here is derived from an EMBL/GenBank/DDBJ whole genome shotgun (WGS) entry which is preliminary data.</text>
</comment>
<dbReference type="OrthoDB" id="9066401at2"/>
<evidence type="ECO:0000313" key="13">
    <source>
        <dbReference type="EMBL" id="TQM43650.1"/>
    </source>
</evidence>
<feature type="domain" description="Major facilitator superfamily (MFS) profile" evidence="12">
    <location>
        <begin position="13"/>
        <end position="422"/>
    </location>
</feature>
<evidence type="ECO:0000256" key="7">
    <source>
        <dbReference type="ARBA" id="ARBA00022989"/>
    </source>
</evidence>
<dbReference type="GO" id="GO:0015293">
    <property type="term" value="F:symporter activity"/>
    <property type="evidence" value="ECO:0007669"/>
    <property type="project" value="UniProtKB-KW"/>
</dbReference>
<comment type="function">
    <text evidence="9">May be a proton symporter involved in the uptake of osmolytes such as proline and glycine betaine.</text>
</comment>
<comment type="subcellular location">
    <subcellularLocation>
        <location evidence="1">Cell membrane</location>
        <topology evidence="1">Multi-pass membrane protein</topology>
    </subcellularLocation>
</comment>
<dbReference type="GO" id="GO:0005886">
    <property type="term" value="C:plasma membrane"/>
    <property type="evidence" value="ECO:0007669"/>
    <property type="project" value="UniProtKB-SubCell"/>
</dbReference>
<dbReference type="PROSITE" id="PS50850">
    <property type="entry name" value="MFS"/>
    <property type="match status" value="1"/>
</dbReference>
<feature type="transmembrane region" description="Helical" evidence="11">
    <location>
        <begin position="366"/>
        <end position="390"/>
    </location>
</feature>
<reference evidence="13 14" key="1">
    <citation type="submission" date="2019-06" db="EMBL/GenBank/DDBJ databases">
        <title>Sequencing the genomes of 1000 actinobacteria strains.</title>
        <authorList>
            <person name="Klenk H.-P."/>
        </authorList>
    </citation>
    <scope>NUCLEOTIDE SEQUENCE [LARGE SCALE GENOMIC DNA]</scope>
    <source>
        <strain evidence="13 14">DSM 45511</strain>
    </source>
</reference>
<dbReference type="Gene3D" id="1.20.1250.20">
    <property type="entry name" value="MFS general substrate transporter like domains"/>
    <property type="match status" value="2"/>
</dbReference>
<dbReference type="SUPFAM" id="SSF103473">
    <property type="entry name" value="MFS general substrate transporter"/>
    <property type="match status" value="1"/>
</dbReference>
<evidence type="ECO:0000256" key="6">
    <source>
        <dbReference type="ARBA" id="ARBA00022847"/>
    </source>
</evidence>
<keyword evidence="6" id="KW-0769">Symport</keyword>
<protein>
    <recommendedName>
        <fullName evidence="10">Putative proline/betaine transporter</fullName>
    </recommendedName>
</protein>
<keyword evidence="5 11" id="KW-0812">Transmembrane</keyword>
<feature type="transmembrane region" description="Helical" evidence="11">
    <location>
        <begin position="151"/>
        <end position="175"/>
    </location>
</feature>
<evidence type="ECO:0000256" key="3">
    <source>
        <dbReference type="ARBA" id="ARBA00022448"/>
    </source>
</evidence>
<dbReference type="AlphaFoldDB" id="A0A543GC48"/>
<sequence>MTTTPPQRTPVKAVLASWLGTVIEFYDFFIYGLASSLIFARLFFPSFDPLVGTLISLSTFGVGYVARPLGAIVFGHFGDRLGRKSMLVVTLTMMGASTFAIGLLPTYATVGVLAPVLLVTLRIVQGLSLGGEYGGAVLMTVEHTPERRRGLVGSLLNTGAGVGTLTSNLAFLAVLQLPEEALLSWGWRIPFLISAVLVVVGVAARVTLAESPAFVAVQDSGEVRRLPILDVLRSDWQRVILVALGTVGAGVVVTMTTVFSLAYGREALGLTNSAMLGVLLPAVVATLVFPPLFGPIADRIGVRTVFLAGAAGMVVLPFAWFALLDTRQYGLMLLGFVLLFLPYSANYAMFPAYFSQVFPPALRYSGMSLGFTIGTIAGNAFAPAIATSILGRTGSWVGIAWYMAGMAAVSFIAAVLMPIRDTAGEPAQPTTALGTATA</sequence>
<dbReference type="Pfam" id="PF00083">
    <property type="entry name" value="Sugar_tr"/>
    <property type="match status" value="1"/>
</dbReference>
<feature type="transmembrane region" description="Helical" evidence="11">
    <location>
        <begin position="187"/>
        <end position="208"/>
    </location>
</feature>
<accession>A0A543GC48</accession>
<dbReference type="InterPro" id="IPR005828">
    <property type="entry name" value="MFS_sugar_transport-like"/>
</dbReference>
<evidence type="ECO:0000256" key="8">
    <source>
        <dbReference type="ARBA" id="ARBA00023136"/>
    </source>
</evidence>
<evidence type="ECO:0000256" key="2">
    <source>
        <dbReference type="ARBA" id="ARBA00008240"/>
    </source>
</evidence>
<evidence type="ECO:0000256" key="5">
    <source>
        <dbReference type="ARBA" id="ARBA00022692"/>
    </source>
</evidence>
<evidence type="ECO:0000256" key="9">
    <source>
        <dbReference type="ARBA" id="ARBA00037295"/>
    </source>
</evidence>
<keyword evidence="4" id="KW-1003">Cell membrane</keyword>
<feature type="transmembrane region" description="Helical" evidence="11">
    <location>
        <begin position="274"/>
        <end position="293"/>
    </location>
</feature>
<keyword evidence="14" id="KW-1185">Reference proteome</keyword>
<dbReference type="CDD" id="cd17369">
    <property type="entry name" value="MFS_ShiA_like"/>
    <property type="match status" value="1"/>
</dbReference>
<evidence type="ECO:0000256" key="4">
    <source>
        <dbReference type="ARBA" id="ARBA00022475"/>
    </source>
</evidence>
<feature type="transmembrane region" description="Helical" evidence="11">
    <location>
        <begin position="396"/>
        <end position="416"/>
    </location>
</feature>
<dbReference type="PANTHER" id="PTHR43045:SF1">
    <property type="entry name" value="SHIKIMATE TRANSPORTER"/>
    <property type="match status" value="1"/>
</dbReference>
<evidence type="ECO:0000256" key="11">
    <source>
        <dbReference type="SAM" id="Phobius"/>
    </source>
</evidence>
<organism evidence="13 14">
    <name type="scientific">Pseudonocardia cypriaca</name>
    <dbReference type="NCBI Taxonomy" id="882449"/>
    <lineage>
        <taxon>Bacteria</taxon>
        <taxon>Bacillati</taxon>
        <taxon>Actinomycetota</taxon>
        <taxon>Actinomycetes</taxon>
        <taxon>Pseudonocardiales</taxon>
        <taxon>Pseudonocardiaceae</taxon>
        <taxon>Pseudonocardia</taxon>
    </lineage>
</organism>
<evidence type="ECO:0000259" key="12">
    <source>
        <dbReference type="PROSITE" id="PS50850"/>
    </source>
</evidence>
<keyword evidence="3" id="KW-0813">Transport</keyword>
<dbReference type="InterPro" id="IPR036259">
    <property type="entry name" value="MFS_trans_sf"/>
</dbReference>
<proteinExistence type="inferred from homology"/>
<dbReference type="InterPro" id="IPR020846">
    <property type="entry name" value="MFS_dom"/>
</dbReference>
<dbReference type="FunFam" id="1.20.1250.20:FF:000001">
    <property type="entry name" value="Dicarboxylate MFS transporter"/>
    <property type="match status" value="1"/>
</dbReference>
<name>A0A543GC48_9PSEU</name>
<dbReference type="Proteomes" id="UP000319818">
    <property type="component" value="Unassembled WGS sequence"/>
</dbReference>
<dbReference type="Pfam" id="PF07690">
    <property type="entry name" value="MFS_1"/>
    <property type="match status" value="1"/>
</dbReference>
<feature type="transmembrane region" description="Helical" evidence="11">
    <location>
        <begin position="50"/>
        <end position="74"/>
    </location>
</feature>
<evidence type="ECO:0000256" key="10">
    <source>
        <dbReference type="ARBA" id="ARBA00039918"/>
    </source>
</evidence>
<gene>
    <name evidence="13" type="ORF">FB388_1000</name>
</gene>
<keyword evidence="7 11" id="KW-1133">Transmembrane helix</keyword>
<dbReference type="PANTHER" id="PTHR43045">
    <property type="entry name" value="SHIKIMATE TRANSPORTER"/>
    <property type="match status" value="1"/>
</dbReference>
<feature type="transmembrane region" description="Helical" evidence="11">
    <location>
        <begin position="305"/>
        <end position="323"/>
    </location>
</feature>
<evidence type="ECO:0000256" key="1">
    <source>
        <dbReference type="ARBA" id="ARBA00004651"/>
    </source>
</evidence>